<keyword evidence="2" id="KW-0812">Transmembrane</keyword>
<evidence type="ECO:0000256" key="1">
    <source>
        <dbReference type="SAM" id="MobiDB-lite"/>
    </source>
</evidence>
<dbReference type="EMBL" id="LR743511">
    <property type="protein sequence ID" value="CAA2145286.1"/>
    <property type="molecule type" value="Genomic_DNA"/>
</dbReference>
<feature type="compositionally biased region" description="Basic and acidic residues" evidence="1">
    <location>
        <begin position="33"/>
        <end position="44"/>
    </location>
</feature>
<evidence type="ECO:0000256" key="2">
    <source>
        <dbReference type="SAM" id="Phobius"/>
    </source>
</evidence>
<feature type="region of interest" description="Disordered" evidence="1">
    <location>
        <begin position="1"/>
        <end position="47"/>
    </location>
</feature>
<protein>
    <recommendedName>
        <fullName evidence="4">Transmembrane protein</fullName>
    </recommendedName>
</protein>
<feature type="transmembrane region" description="Helical" evidence="2">
    <location>
        <begin position="55"/>
        <end position="77"/>
    </location>
</feature>
<reference evidence="3" key="1">
    <citation type="submission" date="2019-12" db="EMBL/GenBank/DDBJ databases">
        <authorList>
            <person name="Cremers G."/>
        </authorList>
    </citation>
    <scope>NUCLEOTIDE SEQUENCE</scope>
    <source>
        <strain evidence="3">Mbul2</strain>
    </source>
</reference>
<organism evidence="3">
    <name type="scientific">Methylobacterium bullatum</name>
    <dbReference type="NCBI Taxonomy" id="570505"/>
    <lineage>
        <taxon>Bacteria</taxon>
        <taxon>Pseudomonadati</taxon>
        <taxon>Pseudomonadota</taxon>
        <taxon>Alphaproteobacteria</taxon>
        <taxon>Hyphomicrobiales</taxon>
        <taxon>Methylobacteriaceae</taxon>
        <taxon>Methylobacterium</taxon>
    </lineage>
</organism>
<proteinExistence type="predicted"/>
<evidence type="ECO:0000313" key="3">
    <source>
        <dbReference type="EMBL" id="CAA2145286.1"/>
    </source>
</evidence>
<dbReference type="RefSeq" id="WP_147831794.1">
    <property type="nucleotide sequence ID" value="NZ_BPQF01000015.1"/>
</dbReference>
<dbReference type="AlphaFoldDB" id="A0A679KIV0"/>
<gene>
    <name evidence="3" type="ORF">MBLL_04407</name>
</gene>
<keyword evidence="2" id="KW-0472">Membrane</keyword>
<keyword evidence="2" id="KW-1133">Transmembrane helix</keyword>
<sequence length="120" mass="13349">MAPSKLERFRDAHFPQADDEASGQPTERSVPLRRIDPPHSEKSSPRRRRGVFGRAYVGLKLILTLGPLAFLLLSAVAECGPRSSALLPDFLQASACARRDLTRHAWSIESTLKTVSDRLR</sequence>
<name>A0A679KIV0_9HYPH</name>
<evidence type="ECO:0008006" key="4">
    <source>
        <dbReference type="Google" id="ProtNLM"/>
    </source>
</evidence>
<feature type="compositionally biased region" description="Basic and acidic residues" evidence="1">
    <location>
        <begin position="1"/>
        <end position="13"/>
    </location>
</feature>
<accession>A0A679KIV0</accession>